<keyword evidence="4" id="KW-1185">Reference proteome</keyword>
<dbReference type="SUPFAM" id="SSF51735">
    <property type="entry name" value="NAD(P)-binding Rossmann-fold domains"/>
    <property type="match status" value="1"/>
</dbReference>
<dbReference type="STRING" id="1142394.PSMK_27050"/>
<dbReference type="AlphaFoldDB" id="I0IHX6"/>
<dbReference type="Proteomes" id="UP000007881">
    <property type="component" value="Chromosome"/>
</dbReference>
<evidence type="ECO:0000259" key="2">
    <source>
        <dbReference type="Pfam" id="PF01370"/>
    </source>
</evidence>
<dbReference type="eggNOG" id="COG0451">
    <property type="taxonomic scope" value="Bacteria"/>
</dbReference>
<dbReference type="PANTHER" id="PTHR43574">
    <property type="entry name" value="EPIMERASE-RELATED"/>
    <property type="match status" value="1"/>
</dbReference>
<evidence type="ECO:0000313" key="4">
    <source>
        <dbReference type="Proteomes" id="UP000007881"/>
    </source>
</evidence>
<dbReference type="OrthoDB" id="258549at2"/>
<dbReference type="PRINTS" id="PR01713">
    <property type="entry name" value="NUCEPIMERASE"/>
</dbReference>
<organism evidence="3 4">
    <name type="scientific">Phycisphaera mikurensis (strain NBRC 102666 / KCTC 22515 / FYK2301M01)</name>
    <dbReference type="NCBI Taxonomy" id="1142394"/>
    <lineage>
        <taxon>Bacteria</taxon>
        <taxon>Pseudomonadati</taxon>
        <taxon>Planctomycetota</taxon>
        <taxon>Phycisphaerae</taxon>
        <taxon>Phycisphaerales</taxon>
        <taxon>Phycisphaeraceae</taxon>
        <taxon>Phycisphaera</taxon>
    </lineage>
</organism>
<accession>I0IHX6</accession>
<sequence length="349" mass="38017">MPKENPNPAAEESCCLVTGAAGLIGSHTVELRLARGDRVVGLDDFNGYYDPQQKRANVAGFLDHPNFTLAEADIRDRAAIDELFEVHRFDRVAHLAAMANVRYAIGRTPLYTDVNVTASVHLLEAAWRTWEADGRLGTGSVGKAPGVFAFASTSSAYGKSAALPFREDDPSNAPLSAYPACKKAVELLGHTYANLHGMNFTALRFFSVYGPRARPDMMPFMVTDRVFRGEPITLFSAGELWRDWTYVGDIAAGVSAAMDTPLGYEIVNLGRGEPVRMADFVEIIEELVGKRAILETPPAPASEPERTSADISKARRLLGYDPRTPVAEGLAALWEWYERRPASPAGDAA</sequence>
<keyword evidence="1" id="KW-0520">NAD</keyword>
<dbReference type="Pfam" id="PF01370">
    <property type="entry name" value="Epimerase"/>
    <property type="match status" value="1"/>
</dbReference>
<gene>
    <name evidence="3" type="ordered locus">PSMK_27050</name>
</gene>
<evidence type="ECO:0000313" key="3">
    <source>
        <dbReference type="EMBL" id="BAM04864.1"/>
    </source>
</evidence>
<dbReference type="HOGENOM" id="CLU_007383_1_7_0"/>
<protein>
    <submittedName>
        <fullName evidence="3">Putative nucleotide-sugar epimerase</fullName>
        <ecNumber evidence="3">5.1.3.-</ecNumber>
    </submittedName>
</protein>
<dbReference type="Gene3D" id="3.40.50.720">
    <property type="entry name" value="NAD(P)-binding Rossmann-like Domain"/>
    <property type="match status" value="1"/>
</dbReference>
<dbReference type="EC" id="5.1.3.-" evidence="3"/>
<dbReference type="GO" id="GO:0016853">
    <property type="term" value="F:isomerase activity"/>
    <property type="evidence" value="ECO:0007669"/>
    <property type="project" value="UniProtKB-KW"/>
</dbReference>
<dbReference type="KEGG" id="phm:PSMK_27050"/>
<feature type="domain" description="NAD-dependent epimerase/dehydratase" evidence="2">
    <location>
        <begin position="16"/>
        <end position="270"/>
    </location>
</feature>
<dbReference type="InterPro" id="IPR001509">
    <property type="entry name" value="Epimerase_deHydtase"/>
</dbReference>
<name>I0IHX6_PHYMF</name>
<dbReference type="InterPro" id="IPR036291">
    <property type="entry name" value="NAD(P)-bd_dom_sf"/>
</dbReference>
<evidence type="ECO:0000256" key="1">
    <source>
        <dbReference type="ARBA" id="ARBA00023027"/>
    </source>
</evidence>
<keyword evidence="3" id="KW-0413">Isomerase</keyword>
<dbReference type="RefSeq" id="WP_014438077.1">
    <property type="nucleotide sequence ID" value="NC_017080.1"/>
</dbReference>
<dbReference type="EMBL" id="AP012338">
    <property type="protein sequence ID" value="BAM04864.1"/>
    <property type="molecule type" value="Genomic_DNA"/>
</dbReference>
<reference evidence="3 4" key="1">
    <citation type="submission" date="2012-02" db="EMBL/GenBank/DDBJ databases">
        <title>Complete genome sequence of Phycisphaera mikurensis NBRC 102666.</title>
        <authorList>
            <person name="Ankai A."/>
            <person name="Hosoyama A."/>
            <person name="Terui Y."/>
            <person name="Sekine M."/>
            <person name="Fukai R."/>
            <person name="Kato Y."/>
            <person name="Nakamura S."/>
            <person name="Yamada-Narita S."/>
            <person name="Kawakoshi A."/>
            <person name="Fukunaga Y."/>
            <person name="Yamazaki S."/>
            <person name="Fujita N."/>
        </authorList>
    </citation>
    <scope>NUCLEOTIDE SEQUENCE [LARGE SCALE GENOMIC DNA]</scope>
    <source>
        <strain evidence="4">NBRC 102666 / KCTC 22515 / FYK2301M01</strain>
    </source>
</reference>
<proteinExistence type="predicted"/>